<dbReference type="GO" id="GO:0016020">
    <property type="term" value="C:membrane"/>
    <property type="evidence" value="ECO:0007669"/>
    <property type="project" value="InterPro"/>
</dbReference>
<organism evidence="4">
    <name type="scientific">Aquifex aeolicus</name>
    <dbReference type="NCBI Taxonomy" id="63363"/>
    <lineage>
        <taxon>Bacteria</taxon>
        <taxon>Pseudomonadati</taxon>
        <taxon>Aquificota</taxon>
        <taxon>Aquificia</taxon>
        <taxon>Aquificales</taxon>
        <taxon>Aquificaceae</taxon>
        <taxon>Aquifex</taxon>
    </lineage>
</organism>
<evidence type="ECO:0000259" key="3">
    <source>
        <dbReference type="Pfam" id="PF01464"/>
    </source>
</evidence>
<dbReference type="CDD" id="cd16894">
    <property type="entry name" value="MltD-like"/>
    <property type="match status" value="1"/>
</dbReference>
<dbReference type="InterPro" id="IPR000189">
    <property type="entry name" value="Transglyc_AS"/>
</dbReference>
<dbReference type="GO" id="GO:0008933">
    <property type="term" value="F:peptidoglycan lytic transglycosylase activity"/>
    <property type="evidence" value="ECO:0007669"/>
    <property type="project" value="InterPro"/>
</dbReference>
<name>A0A7C5L642_AQUAO</name>
<dbReference type="Gene3D" id="1.10.530.10">
    <property type="match status" value="1"/>
</dbReference>
<feature type="compositionally biased region" description="Basic and acidic residues" evidence="2">
    <location>
        <begin position="280"/>
        <end position="295"/>
    </location>
</feature>
<evidence type="ECO:0000256" key="1">
    <source>
        <dbReference type="ARBA" id="ARBA00007734"/>
    </source>
</evidence>
<gene>
    <name evidence="4" type="ORF">ENJ61_01115</name>
</gene>
<evidence type="ECO:0000313" key="4">
    <source>
        <dbReference type="EMBL" id="HHJ63486.1"/>
    </source>
</evidence>
<sequence length="311" mass="36247">MTAFIFLCACTPKVREVSLKRGDVIVVKKGQFFFTEEEREFIKEEARKLGIDIPDRREIREQLERFLRDRRSLEIALRRANLYIPYIKPVLRSYGLPEELALLPLVESGFNPFAVSRSGAGGIWQLMPFTARKYGLRVSREIDERFDLLKSTHAAARYLRDLYRMFGNWELALAAYNCGEGCVKRRTGGSDFWRKKRFLPEQTRKYVPRFFAALLIARSPHRYGLRVRMDTLRIERRVVSKRKSLRKLISEFGLRESTFRDMNPHLRGSHVPPGSYVYLPRREPSPKPSSAEKGDTQVIVLDNGAVLYIKK</sequence>
<dbReference type="SUPFAM" id="SSF53955">
    <property type="entry name" value="Lysozyme-like"/>
    <property type="match status" value="1"/>
</dbReference>
<proteinExistence type="inferred from homology"/>
<dbReference type="InterPro" id="IPR008258">
    <property type="entry name" value="Transglycosylase_SLT_dom_1"/>
</dbReference>
<accession>A0A7C5L642</accession>
<dbReference type="Proteomes" id="UP000885792">
    <property type="component" value="Unassembled WGS sequence"/>
</dbReference>
<dbReference type="Pfam" id="PF01464">
    <property type="entry name" value="SLT"/>
    <property type="match status" value="1"/>
</dbReference>
<dbReference type="PANTHER" id="PTHR37423">
    <property type="entry name" value="SOLUBLE LYTIC MUREIN TRANSGLYCOSYLASE-RELATED"/>
    <property type="match status" value="1"/>
</dbReference>
<dbReference type="PANTHER" id="PTHR37423:SF2">
    <property type="entry name" value="MEMBRANE-BOUND LYTIC MUREIN TRANSGLYCOSYLASE C"/>
    <property type="match status" value="1"/>
</dbReference>
<dbReference type="EMBL" id="DRNB01000038">
    <property type="protein sequence ID" value="HHJ63486.1"/>
    <property type="molecule type" value="Genomic_DNA"/>
</dbReference>
<protein>
    <submittedName>
        <fullName evidence="4">Lytic transglycosylase</fullName>
    </submittedName>
</protein>
<feature type="region of interest" description="Disordered" evidence="2">
    <location>
        <begin position="263"/>
        <end position="295"/>
    </location>
</feature>
<dbReference type="PROSITE" id="PS00922">
    <property type="entry name" value="TRANSGLYCOSYLASE"/>
    <property type="match status" value="1"/>
</dbReference>
<reference evidence="4" key="1">
    <citation type="journal article" date="2020" name="mSystems">
        <title>Genome- and Community-Level Interaction Insights into Carbon Utilization and Element Cycling Functions of Hydrothermarchaeota in Hydrothermal Sediment.</title>
        <authorList>
            <person name="Zhou Z."/>
            <person name="Liu Y."/>
            <person name="Xu W."/>
            <person name="Pan J."/>
            <person name="Luo Z.H."/>
            <person name="Li M."/>
        </authorList>
    </citation>
    <scope>NUCLEOTIDE SEQUENCE [LARGE SCALE GENOMIC DNA]</scope>
    <source>
        <strain evidence="4">HyVt-501</strain>
    </source>
</reference>
<comment type="caution">
    <text evidence="4">The sequence shown here is derived from an EMBL/GenBank/DDBJ whole genome shotgun (WGS) entry which is preliminary data.</text>
</comment>
<dbReference type="GO" id="GO:0000270">
    <property type="term" value="P:peptidoglycan metabolic process"/>
    <property type="evidence" value="ECO:0007669"/>
    <property type="project" value="InterPro"/>
</dbReference>
<evidence type="ECO:0000256" key="2">
    <source>
        <dbReference type="SAM" id="MobiDB-lite"/>
    </source>
</evidence>
<dbReference type="AlphaFoldDB" id="A0A7C5L642"/>
<comment type="similarity">
    <text evidence="1">Belongs to the transglycosylase Slt family.</text>
</comment>
<dbReference type="InterPro" id="IPR023346">
    <property type="entry name" value="Lysozyme-like_dom_sf"/>
</dbReference>
<feature type="domain" description="Transglycosylase SLT" evidence="3">
    <location>
        <begin position="94"/>
        <end position="188"/>
    </location>
</feature>